<gene>
    <name evidence="2" type="ORF">B0H15DRAFT_792314</name>
</gene>
<proteinExistence type="predicted"/>
<dbReference type="Pfam" id="PF20236">
    <property type="entry name" value="DUF6593"/>
    <property type="match status" value="1"/>
</dbReference>
<name>A0AAD6TTH3_9AGAR</name>
<comment type="caution">
    <text evidence="2">The sequence shown here is derived from an EMBL/GenBank/DDBJ whole genome shotgun (WGS) entry which is preliminary data.</text>
</comment>
<evidence type="ECO:0000259" key="1">
    <source>
        <dbReference type="Pfam" id="PF20236"/>
    </source>
</evidence>
<sequence length="186" mass="20085">MGDTYVLLQYGADAFDARFTDLEGRAAFTASHTPNLVLKLAREAAWAQHHPGVMGPDAAYFYFGPSAPSYTSVYAPGTPAPSPGYVVYGNNRHSIPMAALRRRTREGSASRYFTAQSGREYKWRVGTQRMELADGRTLLATWEPAAPALVGEPDARVTLRGPALAVVTEVLATLVLNRVGGALGWV</sequence>
<evidence type="ECO:0000313" key="3">
    <source>
        <dbReference type="Proteomes" id="UP001222325"/>
    </source>
</evidence>
<accession>A0AAD6TTH3</accession>
<dbReference type="EMBL" id="JARJCN010000104">
    <property type="protein sequence ID" value="KAJ7075080.1"/>
    <property type="molecule type" value="Genomic_DNA"/>
</dbReference>
<dbReference type="Proteomes" id="UP001222325">
    <property type="component" value="Unassembled WGS sequence"/>
</dbReference>
<dbReference type="AlphaFoldDB" id="A0AAD6TTH3"/>
<keyword evidence="3" id="KW-1185">Reference proteome</keyword>
<feature type="domain" description="DUF6593" evidence="1">
    <location>
        <begin position="105"/>
        <end position="176"/>
    </location>
</feature>
<evidence type="ECO:0000313" key="2">
    <source>
        <dbReference type="EMBL" id="KAJ7075080.1"/>
    </source>
</evidence>
<dbReference type="InterPro" id="IPR046528">
    <property type="entry name" value="DUF6593"/>
</dbReference>
<organism evidence="2 3">
    <name type="scientific">Mycena belliarum</name>
    <dbReference type="NCBI Taxonomy" id="1033014"/>
    <lineage>
        <taxon>Eukaryota</taxon>
        <taxon>Fungi</taxon>
        <taxon>Dikarya</taxon>
        <taxon>Basidiomycota</taxon>
        <taxon>Agaricomycotina</taxon>
        <taxon>Agaricomycetes</taxon>
        <taxon>Agaricomycetidae</taxon>
        <taxon>Agaricales</taxon>
        <taxon>Marasmiineae</taxon>
        <taxon>Mycenaceae</taxon>
        <taxon>Mycena</taxon>
    </lineage>
</organism>
<protein>
    <recommendedName>
        <fullName evidence="1">DUF6593 domain-containing protein</fullName>
    </recommendedName>
</protein>
<reference evidence="2" key="1">
    <citation type="submission" date="2023-03" db="EMBL/GenBank/DDBJ databases">
        <title>Massive genome expansion in bonnet fungi (Mycena s.s.) driven by repeated elements and novel gene families across ecological guilds.</title>
        <authorList>
            <consortium name="Lawrence Berkeley National Laboratory"/>
            <person name="Harder C.B."/>
            <person name="Miyauchi S."/>
            <person name="Viragh M."/>
            <person name="Kuo A."/>
            <person name="Thoen E."/>
            <person name="Andreopoulos B."/>
            <person name="Lu D."/>
            <person name="Skrede I."/>
            <person name="Drula E."/>
            <person name="Henrissat B."/>
            <person name="Morin E."/>
            <person name="Kohler A."/>
            <person name="Barry K."/>
            <person name="LaButti K."/>
            <person name="Morin E."/>
            <person name="Salamov A."/>
            <person name="Lipzen A."/>
            <person name="Mereny Z."/>
            <person name="Hegedus B."/>
            <person name="Baldrian P."/>
            <person name="Stursova M."/>
            <person name="Weitz H."/>
            <person name="Taylor A."/>
            <person name="Grigoriev I.V."/>
            <person name="Nagy L.G."/>
            <person name="Martin F."/>
            <person name="Kauserud H."/>
        </authorList>
    </citation>
    <scope>NUCLEOTIDE SEQUENCE</scope>
    <source>
        <strain evidence="2">CBHHK173m</strain>
    </source>
</reference>